<evidence type="ECO:0000256" key="1">
    <source>
        <dbReference type="ARBA" id="ARBA00022737"/>
    </source>
</evidence>
<proteinExistence type="predicted"/>
<dbReference type="EMBL" id="ALWO02000023">
    <property type="protein sequence ID" value="EOZ98688.1"/>
    <property type="molecule type" value="Genomic_DNA"/>
</dbReference>
<dbReference type="PANTHER" id="PTHR44858">
    <property type="entry name" value="TETRATRICOPEPTIDE REPEAT PROTEIN 6"/>
    <property type="match status" value="1"/>
</dbReference>
<dbReference type="InterPro" id="IPR011990">
    <property type="entry name" value="TPR-like_helical_dom_sf"/>
</dbReference>
<name>S2E8Q1_INDAL</name>
<dbReference type="PROSITE" id="PS51257">
    <property type="entry name" value="PROKAR_LIPOPROTEIN"/>
    <property type="match status" value="1"/>
</dbReference>
<feature type="repeat" description="TPR" evidence="3">
    <location>
        <begin position="54"/>
        <end position="87"/>
    </location>
</feature>
<dbReference type="SUPFAM" id="SSF48452">
    <property type="entry name" value="TPR-like"/>
    <property type="match status" value="1"/>
</dbReference>
<keyword evidence="1" id="KW-0677">Repeat</keyword>
<dbReference type="PANTHER" id="PTHR44858:SF1">
    <property type="entry name" value="UDP-N-ACETYLGLUCOSAMINE--PEPTIDE N-ACETYLGLUCOSAMINYLTRANSFERASE SPINDLY-RELATED"/>
    <property type="match status" value="1"/>
</dbReference>
<dbReference type="OrthoDB" id="9785181at2"/>
<dbReference type="RefSeq" id="WP_009032649.1">
    <property type="nucleotide sequence ID" value="NZ_ALWO02000023.1"/>
</dbReference>
<sequence length="199" mass="22594">MKFGKWVYVALISIIIASCSSGESNKGDQYYAAGNYEEAINAYNAYLVNRPKNVQALYNRGRSHEELGEYEEAERDFLAALTHDAKNTQVLLSLSNIYQKQKKHTSALLYAEYAVEVAGAPAMAYFMKGRALHQLGNTEEAYKEYSTAIKMDKNFGQAYYYRGLLKFATDRVKSGCDDMRSAIKLNFEDAQEAMERYCQ</sequence>
<gene>
    <name evidence="4" type="ORF">A33Q_1342</name>
</gene>
<dbReference type="InterPro" id="IPR019734">
    <property type="entry name" value="TPR_rpt"/>
</dbReference>
<evidence type="ECO:0000256" key="3">
    <source>
        <dbReference type="PROSITE-ProRule" id="PRU00339"/>
    </source>
</evidence>
<reference evidence="4 5" key="1">
    <citation type="journal article" date="2013" name="Genome Announc.">
        <title>Draft Genome Sequence of Indibacter alkaliphilus Strain LW1T, Isolated from Lonar Lake, a Haloalkaline Lake in the Buldana District of Maharashtra, India.</title>
        <authorList>
            <person name="Singh A."/>
            <person name="Kumar Jangir P."/>
            <person name="Sharma R."/>
            <person name="Singh A."/>
            <person name="Kumar Pinnaka A."/>
            <person name="Shivaji S."/>
        </authorList>
    </citation>
    <scope>NUCLEOTIDE SEQUENCE [LARGE SCALE GENOMIC DNA]</scope>
    <source>
        <strain evidence="5">CCUG 57479 / KCTC 22604 / LW1</strain>
    </source>
</reference>
<feature type="repeat" description="TPR" evidence="3">
    <location>
        <begin position="20"/>
        <end position="53"/>
    </location>
</feature>
<protein>
    <submittedName>
        <fullName evidence="4">TPR domain protein</fullName>
    </submittedName>
</protein>
<dbReference type="STRING" id="1189612.A33Q_1342"/>
<organism evidence="4 5">
    <name type="scientific">Indibacter alkaliphilus (strain CCUG 57479 / KCTC 22604 / LW1)</name>
    <dbReference type="NCBI Taxonomy" id="1189612"/>
    <lineage>
        <taxon>Bacteria</taxon>
        <taxon>Pseudomonadati</taxon>
        <taxon>Bacteroidota</taxon>
        <taxon>Cytophagia</taxon>
        <taxon>Cytophagales</taxon>
        <taxon>Cyclobacteriaceae</taxon>
    </lineage>
</organism>
<dbReference type="PROSITE" id="PS50005">
    <property type="entry name" value="TPR"/>
    <property type="match status" value="3"/>
</dbReference>
<dbReference type="Gene3D" id="1.25.40.10">
    <property type="entry name" value="Tetratricopeptide repeat domain"/>
    <property type="match status" value="2"/>
</dbReference>
<evidence type="ECO:0000313" key="5">
    <source>
        <dbReference type="Proteomes" id="UP000006073"/>
    </source>
</evidence>
<dbReference type="AlphaFoldDB" id="S2E8Q1"/>
<keyword evidence="5" id="KW-1185">Reference proteome</keyword>
<dbReference type="Proteomes" id="UP000006073">
    <property type="component" value="Unassembled WGS sequence"/>
</dbReference>
<dbReference type="InterPro" id="IPR050498">
    <property type="entry name" value="Ycf3"/>
</dbReference>
<evidence type="ECO:0000313" key="4">
    <source>
        <dbReference type="EMBL" id="EOZ98688.1"/>
    </source>
</evidence>
<keyword evidence="2 3" id="KW-0802">TPR repeat</keyword>
<dbReference type="Pfam" id="PF13414">
    <property type="entry name" value="TPR_11"/>
    <property type="match status" value="1"/>
</dbReference>
<dbReference type="SMART" id="SM00028">
    <property type="entry name" value="TPR"/>
    <property type="match status" value="5"/>
</dbReference>
<feature type="repeat" description="TPR" evidence="3">
    <location>
        <begin position="122"/>
        <end position="155"/>
    </location>
</feature>
<dbReference type="eggNOG" id="COG0457">
    <property type="taxonomic scope" value="Bacteria"/>
</dbReference>
<evidence type="ECO:0000256" key="2">
    <source>
        <dbReference type="ARBA" id="ARBA00022803"/>
    </source>
</evidence>
<accession>S2E8Q1</accession>
<comment type="caution">
    <text evidence="4">The sequence shown here is derived from an EMBL/GenBank/DDBJ whole genome shotgun (WGS) entry which is preliminary data.</text>
</comment>
<dbReference type="Pfam" id="PF13432">
    <property type="entry name" value="TPR_16"/>
    <property type="match status" value="1"/>
</dbReference>